<dbReference type="Proteomes" id="UP000531594">
    <property type="component" value="Unassembled WGS sequence"/>
</dbReference>
<keyword evidence="2" id="KW-1185">Reference proteome</keyword>
<sequence>MPHNTKRIKTDIEGKAAPQVWNDDIDDYQANNGRHGAASMYQLGSIVHDAWSGSANATKTFTKQCFGFALKNDGAGDVVVTIGTLTFTIKAGESFNGNFEPFSEITIATTSAYRALVAR</sequence>
<protein>
    <submittedName>
        <fullName evidence="1">Uncharacterized protein</fullName>
    </submittedName>
</protein>
<proteinExistence type="predicted"/>
<dbReference type="EMBL" id="JACHGK010000011">
    <property type="protein sequence ID" value="MBB6446450.1"/>
    <property type="molecule type" value="Genomic_DNA"/>
</dbReference>
<accession>A0A7X0HVM3</accession>
<gene>
    <name evidence="1" type="ORF">HNR53_003109</name>
</gene>
<dbReference type="AlphaFoldDB" id="A0A7X0HVM3"/>
<comment type="caution">
    <text evidence="1">The sequence shown here is derived from an EMBL/GenBank/DDBJ whole genome shotgun (WGS) entry which is preliminary data.</text>
</comment>
<reference evidence="1 2" key="1">
    <citation type="submission" date="2020-08" db="EMBL/GenBank/DDBJ databases">
        <title>Genomic Encyclopedia of Type Strains, Phase IV (KMG-IV): sequencing the most valuable type-strain genomes for metagenomic binning, comparative biology and taxonomic classification.</title>
        <authorList>
            <person name="Goeker M."/>
        </authorList>
    </citation>
    <scope>NUCLEOTIDE SEQUENCE [LARGE SCALE GENOMIC DNA]</scope>
    <source>
        <strain evidence="1 2">DSM 5391</strain>
    </source>
</reference>
<dbReference type="RefSeq" id="WP_184527465.1">
    <property type="nucleotide sequence ID" value="NZ_JACHGK010000011.1"/>
</dbReference>
<name>A0A7X0HVM3_9BACI</name>
<evidence type="ECO:0000313" key="2">
    <source>
        <dbReference type="Proteomes" id="UP000531594"/>
    </source>
</evidence>
<organism evidence="1 2">
    <name type="scientific">Bacillus benzoevorans</name>
    <dbReference type="NCBI Taxonomy" id="1456"/>
    <lineage>
        <taxon>Bacteria</taxon>
        <taxon>Bacillati</taxon>
        <taxon>Bacillota</taxon>
        <taxon>Bacilli</taxon>
        <taxon>Bacillales</taxon>
        <taxon>Bacillaceae</taxon>
        <taxon>Bacillus</taxon>
    </lineage>
</organism>
<evidence type="ECO:0000313" key="1">
    <source>
        <dbReference type="EMBL" id="MBB6446450.1"/>
    </source>
</evidence>